<evidence type="ECO:0000256" key="1">
    <source>
        <dbReference type="SAM" id="MobiDB-lite"/>
    </source>
</evidence>
<organism evidence="2 3">
    <name type="scientific">Trema orientale</name>
    <name type="common">Charcoal tree</name>
    <name type="synonym">Celtis orientalis</name>
    <dbReference type="NCBI Taxonomy" id="63057"/>
    <lineage>
        <taxon>Eukaryota</taxon>
        <taxon>Viridiplantae</taxon>
        <taxon>Streptophyta</taxon>
        <taxon>Embryophyta</taxon>
        <taxon>Tracheophyta</taxon>
        <taxon>Spermatophyta</taxon>
        <taxon>Magnoliopsida</taxon>
        <taxon>eudicotyledons</taxon>
        <taxon>Gunneridae</taxon>
        <taxon>Pentapetalae</taxon>
        <taxon>rosids</taxon>
        <taxon>fabids</taxon>
        <taxon>Rosales</taxon>
        <taxon>Cannabaceae</taxon>
        <taxon>Trema</taxon>
    </lineage>
</organism>
<dbReference type="OrthoDB" id="10570028at2759"/>
<comment type="caution">
    <text evidence="2">The sequence shown here is derived from an EMBL/GenBank/DDBJ whole genome shotgun (WGS) entry which is preliminary data.</text>
</comment>
<evidence type="ECO:0000313" key="2">
    <source>
        <dbReference type="EMBL" id="PON59222.1"/>
    </source>
</evidence>
<dbReference type="EMBL" id="JXTC01000377">
    <property type="protein sequence ID" value="PON59222.1"/>
    <property type="molecule type" value="Genomic_DNA"/>
</dbReference>
<sequence>MEPMSPTPSPPHPNIPDQQEYEMSTVDPNLRVLPARKRACEGSGHNSPGSNSRPTPLRITLPLCTSELPPAPATRTPPSSSLPDKRPMETPHPNEPSA</sequence>
<feature type="compositionally biased region" description="Polar residues" evidence="1">
    <location>
        <begin position="44"/>
        <end position="54"/>
    </location>
</feature>
<keyword evidence="3" id="KW-1185">Reference proteome</keyword>
<gene>
    <name evidence="2" type="ORF">TorRG33x02_288840</name>
</gene>
<evidence type="ECO:0000313" key="3">
    <source>
        <dbReference type="Proteomes" id="UP000237000"/>
    </source>
</evidence>
<feature type="region of interest" description="Disordered" evidence="1">
    <location>
        <begin position="1"/>
        <end position="98"/>
    </location>
</feature>
<proteinExistence type="predicted"/>
<feature type="compositionally biased region" description="Pro residues" evidence="1">
    <location>
        <begin position="1"/>
        <end position="14"/>
    </location>
</feature>
<protein>
    <submittedName>
        <fullName evidence="2">Uncharacterized protein</fullName>
    </submittedName>
</protein>
<accession>A0A2P5CDU2</accession>
<reference evidence="3" key="1">
    <citation type="submission" date="2016-06" db="EMBL/GenBank/DDBJ databases">
        <title>Parallel loss of symbiosis genes in relatives of nitrogen-fixing non-legume Parasponia.</title>
        <authorList>
            <person name="Van Velzen R."/>
            <person name="Holmer R."/>
            <person name="Bu F."/>
            <person name="Rutten L."/>
            <person name="Van Zeijl A."/>
            <person name="Liu W."/>
            <person name="Santuari L."/>
            <person name="Cao Q."/>
            <person name="Sharma T."/>
            <person name="Shen D."/>
            <person name="Roswanjaya Y."/>
            <person name="Wardhani T."/>
            <person name="Kalhor M.S."/>
            <person name="Jansen J."/>
            <person name="Van den Hoogen J."/>
            <person name="Gungor B."/>
            <person name="Hartog M."/>
            <person name="Hontelez J."/>
            <person name="Verver J."/>
            <person name="Yang W.-C."/>
            <person name="Schijlen E."/>
            <person name="Repin R."/>
            <person name="Schilthuizen M."/>
            <person name="Schranz E."/>
            <person name="Heidstra R."/>
            <person name="Miyata K."/>
            <person name="Fedorova E."/>
            <person name="Kohlen W."/>
            <person name="Bisseling T."/>
            <person name="Smit S."/>
            <person name="Geurts R."/>
        </authorList>
    </citation>
    <scope>NUCLEOTIDE SEQUENCE [LARGE SCALE GENOMIC DNA]</scope>
    <source>
        <strain evidence="3">cv. RG33-2</strain>
    </source>
</reference>
<feature type="compositionally biased region" description="Low complexity" evidence="1">
    <location>
        <begin position="73"/>
        <end position="82"/>
    </location>
</feature>
<dbReference type="InParanoid" id="A0A2P5CDU2"/>
<dbReference type="Proteomes" id="UP000237000">
    <property type="component" value="Unassembled WGS sequence"/>
</dbReference>
<name>A0A2P5CDU2_TREOI</name>
<dbReference type="AlphaFoldDB" id="A0A2P5CDU2"/>